<keyword evidence="1" id="KW-0805">Transcription regulation</keyword>
<reference evidence="5 6" key="1">
    <citation type="submission" date="2020-01" db="EMBL/GenBank/DDBJ databases">
        <authorList>
            <person name="Gulvik C.A."/>
            <person name="Batra D.G."/>
        </authorList>
    </citation>
    <scope>NUCLEOTIDE SEQUENCE [LARGE SCALE GENOMIC DNA]</scope>
    <source>
        <strain evidence="5 6">W9323</strain>
    </source>
</reference>
<dbReference type="Gene3D" id="1.10.10.10">
    <property type="entry name" value="Winged helix-like DNA-binding domain superfamily/Winged helix DNA-binding domain"/>
    <property type="match status" value="1"/>
</dbReference>
<dbReference type="PROSITE" id="PS50949">
    <property type="entry name" value="HTH_GNTR"/>
    <property type="match status" value="1"/>
</dbReference>
<dbReference type="Gene3D" id="1.20.120.530">
    <property type="entry name" value="GntR ligand-binding domain-like"/>
    <property type="match status" value="1"/>
</dbReference>
<dbReference type="InterPro" id="IPR036388">
    <property type="entry name" value="WH-like_DNA-bd_sf"/>
</dbReference>
<organism evidence="5 6">
    <name type="scientific">Kroppenstedtia pulmonis</name>
    <dbReference type="NCBI Taxonomy" id="1380685"/>
    <lineage>
        <taxon>Bacteria</taxon>
        <taxon>Bacillati</taxon>
        <taxon>Bacillota</taxon>
        <taxon>Bacilli</taxon>
        <taxon>Bacillales</taxon>
        <taxon>Thermoactinomycetaceae</taxon>
        <taxon>Kroppenstedtia</taxon>
    </lineage>
</organism>
<dbReference type="SMART" id="SM00345">
    <property type="entry name" value="HTH_GNTR"/>
    <property type="match status" value="1"/>
</dbReference>
<evidence type="ECO:0000313" key="5">
    <source>
        <dbReference type="EMBL" id="QKG84244.1"/>
    </source>
</evidence>
<dbReference type="CDD" id="cd07377">
    <property type="entry name" value="WHTH_GntR"/>
    <property type="match status" value="1"/>
</dbReference>
<evidence type="ECO:0000256" key="3">
    <source>
        <dbReference type="ARBA" id="ARBA00023163"/>
    </source>
</evidence>
<evidence type="ECO:0000313" key="6">
    <source>
        <dbReference type="Proteomes" id="UP000503088"/>
    </source>
</evidence>
<dbReference type="InterPro" id="IPR036390">
    <property type="entry name" value="WH_DNA-bd_sf"/>
</dbReference>
<evidence type="ECO:0000259" key="4">
    <source>
        <dbReference type="PROSITE" id="PS50949"/>
    </source>
</evidence>
<dbReference type="PANTHER" id="PTHR43537:SF24">
    <property type="entry name" value="GLUCONATE OPERON TRANSCRIPTIONAL REPRESSOR"/>
    <property type="match status" value="1"/>
</dbReference>
<keyword evidence="3" id="KW-0804">Transcription</keyword>
<dbReference type="SUPFAM" id="SSF48008">
    <property type="entry name" value="GntR ligand-binding domain-like"/>
    <property type="match status" value="1"/>
</dbReference>
<dbReference type="KEGG" id="kpul:GXN76_06990"/>
<dbReference type="PANTHER" id="PTHR43537">
    <property type="entry name" value="TRANSCRIPTIONAL REGULATOR, GNTR FAMILY"/>
    <property type="match status" value="1"/>
</dbReference>
<dbReference type="PRINTS" id="PR00035">
    <property type="entry name" value="HTHGNTR"/>
</dbReference>
<evidence type="ECO:0000256" key="2">
    <source>
        <dbReference type="ARBA" id="ARBA00023125"/>
    </source>
</evidence>
<keyword evidence="6" id="KW-1185">Reference proteome</keyword>
<dbReference type="Pfam" id="PF07729">
    <property type="entry name" value="FCD"/>
    <property type="match status" value="1"/>
</dbReference>
<feature type="domain" description="HTH gntR-type" evidence="4">
    <location>
        <begin position="13"/>
        <end position="80"/>
    </location>
</feature>
<protein>
    <submittedName>
        <fullName evidence="5">GntR family transcriptional regulator</fullName>
    </submittedName>
</protein>
<dbReference type="InterPro" id="IPR011711">
    <property type="entry name" value="GntR_C"/>
</dbReference>
<evidence type="ECO:0000256" key="1">
    <source>
        <dbReference type="ARBA" id="ARBA00023015"/>
    </source>
</evidence>
<gene>
    <name evidence="5" type="ORF">GXN76_06990</name>
</gene>
<proteinExistence type="predicted"/>
<dbReference type="SUPFAM" id="SSF46785">
    <property type="entry name" value="Winged helix' DNA-binding domain"/>
    <property type="match status" value="1"/>
</dbReference>
<dbReference type="GO" id="GO:0003700">
    <property type="term" value="F:DNA-binding transcription factor activity"/>
    <property type="evidence" value="ECO:0007669"/>
    <property type="project" value="InterPro"/>
</dbReference>
<dbReference type="Proteomes" id="UP000503088">
    <property type="component" value="Chromosome"/>
</dbReference>
<accession>A0A7D3XI57</accession>
<dbReference type="EMBL" id="CP048104">
    <property type="protein sequence ID" value="QKG84244.1"/>
    <property type="molecule type" value="Genomic_DNA"/>
</dbReference>
<dbReference type="InterPro" id="IPR000524">
    <property type="entry name" value="Tscrpt_reg_HTH_GntR"/>
</dbReference>
<keyword evidence="2" id="KW-0238">DNA-binding</keyword>
<dbReference type="Pfam" id="PF00392">
    <property type="entry name" value="GntR"/>
    <property type="match status" value="1"/>
</dbReference>
<name>A0A7D3XI57_9BACL</name>
<dbReference type="RefSeq" id="WP_173221758.1">
    <property type="nucleotide sequence ID" value="NZ_CP048104.1"/>
</dbReference>
<dbReference type="InterPro" id="IPR008920">
    <property type="entry name" value="TF_FadR/GntR_C"/>
</dbReference>
<dbReference type="AlphaFoldDB" id="A0A7D3XI57"/>
<dbReference type="SMART" id="SM00895">
    <property type="entry name" value="FCD"/>
    <property type="match status" value="1"/>
</dbReference>
<dbReference type="GO" id="GO:0003677">
    <property type="term" value="F:DNA binding"/>
    <property type="evidence" value="ECO:0007669"/>
    <property type="project" value="UniProtKB-KW"/>
</dbReference>
<sequence>MPIPQNPPKLNRISAKDMTLKQLRDWITQGILQPGEKINDSELAEALGVSRTPVREAFQLLEYQGFIEMIPGKETRIKPLVATDVTNIYRPLAALEAIAAEMATEKIGDKDIKKLWEYNQNFAKALEHQEGLTAMDWDKQLHQIIVNKADNPYLSTSISMLHMHAHRIEIIYFQQKGMPANQSIKEHEQLITALEQRNPHQAAEAMRHNWLRPMQVIAEQIRKSTRI</sequence>